<reference evidence="1" key="1">
    <citation type="submission" date="2020-10" db="EMBL/GenBank/DDBJ databases">
        <title>Genome Sequence of Monilinia vaccinii-corymbosi Sheds Light on Mummy Berry Disease Infection of Blueberry and Mating Type.</title>
        <authorList>
            <person name="Yow A.G."/>
            <person name="Zhang Y."/>
            <person name="Bansal K."/>
            <person name="Eacker S.M."/>
            <person name="Sullivan S."/>
            <person name="Liachko I."/>
            <person name="Cubeta M.A."/>
            <person name="Rollins J.A."/>
            <person name="Ashrafi H."/>
        </authorList>
    </citation>
    <scope>NUCLEOTIDE SEQUENCE</scope>
    <source>
        <strain evidence="1">RL-1</strain>
    </source>
</reference>
<name>A0A8A3PJM8_9HELO</name>
<dbReference type="EMBL" id="CP063409">
    <property type="protein sequence ID" value="QSZ35215.1"/>
    <property type="molecule type" value="Genomic_DNA"/>
</dbReference>
<keyword evidence="2" id="KW-1185">Reference proteome</keyword>
<organism evidence="1 2">
    <name type="scientific">Monilinia vaccinii-corymbosi</name>
    <dbReference type="NCBI Taxonomy" id="61207"/>
    <lineage>
        <taxon>Eukaryota</taxon>
        <taxon>Fungi</taxon>
        <taxon>Dikarya</taxon>
        <taxon>Ascomycota</taxon>
        <taxon>Pezizomycotina</taxon>
        <taxon>Leotiomycetes</taxon>
        <taxon>Helotiales</taxon>
        <taxon>Sclerotiniaceae</taxon>
        <taxon>Monilinia</taxon>
    </lineage>
</organism>
<protein>
    <submittedName>
        <fullName evidence="1">Uncharacterized protein</fullName>
    </submittedName>
</protein>
<evidence type="ECO:0000313" key="1">
    <source>
        <dbReference type="EMBL" id="QSZ35215.1"/>
    </source>
</evidence>
<sequence>MSEHFTMAVTKQPSFQMLTVKLTLGPIMRSRSRRVTSMTATRAASVSGASGDMRGLLSHGATVHVRL</sequence>
<dbReference type="AlphaFoldDB" id="A0A8A3PJM8"/>
<evidence type="ECO:0000313" key="2">
    <source>
        <dbReference type="Proteomes" id="UP000672032"/>
    </source>
</evidence>
<dbReference type="Proteomes" id="UP000672032">
    <property type="component" value="Chromosome 5"/>
</dbReference>
<proteinExistence type="predicted"/>
<gene>
    <name evidence="1" type="ORF">DSL72_008082</name>
</gene>
<accession>A0A8A3PJM8</accession>